<feature type="binding site" evidence="7">
    <location>
        <position position="316"/>
    </location>
    <ligand>
        <name>4-imidazolone-5-propanoate</name>
        <dbReference type="ChEBI" id="CHEBI:77893"/>
    </ligand>
</feature>
<feature type="binding site" evidence="7">
    <location>
        <position position="66"/>
    </location>
    <ligand>
        <name>Zn(2+)</name>
        <dbReference type="ChEBI" id="CHEBI:29105"/>
    </ligand>
</feature>
<dbReference type="HAMAP" id="MF_00372">
    <property type="entry name" value="HutI"/>
    <property type="match status" value="1"/>
</dbReference>
<feature type="binding site" evidence="7">
    <location>
        <position position="75"/>
    </location>
    <ligand>
        <name>4-imidazolone-5-propanoate</name>
        <dbReference type="ChEBI" id="CHEBI:77893"/>
    </ligand>
</feature>
<dbReference type="Pfam" id="PF01979">
    <property type="entry name" value="Amidohydro_1"/>
    <property type="match status" value="1"/>
</dbReference>
<dbReference type="InterPro" id="IPR032466">
    <property type="entry name" value="Metal_Hydrolase"/>
</dbReference>
<dbReference type="GO" id="GO:0005506">
    <property type="term" value="F:iron ion binding"/>
    <property type="evidence" value="ECO:0007669"/>
    <property type="project" value="UniProtKB-UniRule"/>
</dbReference>
<evidence type="ECO:0000259" key="8">
    <source>
        <dbReference type="Pfam" id="PF01979"/>
    </source>
</evidence>
<evidence type="ECO:0000256" key="5">
    <source>
        <dbReference type="ARBA" id="ARBA00022833"/>
    </source>
</evidence>
<comment type="cofactor">
    <cofactor evidence="7">
        <name>Zn(2+)</name>
        <dbReference type="ChEBI" id="CHEBI:29105"/>
    </cofactor>
    <cofactor evidence="7">
        <name>Fe(3+)</name>
        <dbReference type="ChEBI" id="CHEBI:29034"/>
    </cofactor>
    <text evidence="7">Binds 1 zinc or iron ion per subunit.</text>
</comment>
<dbReference type="AlphaFoldDB" id="A0A158A9G8"/>
<comment type="function">
    <text evidence="7">Catalyzes the hydrolytic cleavage of the carbon-nitrogen bond in imidazolone-5-propanoate to yield N-formimidoyl-L-glutamate. It is the third step in the universal histidine degradation pathway.</text>
</comment>
<dbReference type="GO" id="GO:0019557">
    <property type="term" value="P:L-histidine catabolic process to glutamate and formate"/>
    <property type="evidence" value="ECO:0007669"/>
    <property type="project" value="UniProtKB-UniPathway"/>
</dbReference>
<dbReference type="GO" id="GO:0019556">
    <property type="term" value="P:L-histidine catabolic process to glutamate and formamide"/>
    <property type="evidence" value="ECO:0007669"/>
    <property type="project" value="UniProtKB-UniRule"/>
</dbReference>
<dbReference type="PANTHER" id="PTHR42752">
    <property type="entry name" value="IMIDAZOLONEPROPIONASE"/>
    <property type="match status" value="1"/>
</dbReference>
<keyword evidence="2 7" id="KW-0479">Metal-binding</keyword>
<feature type="binding site" evidence="7">
    <location>
        <position position="171"/>
    </location>
    <ligand>
        <name>4-imidazolone-5-propanoate</name>
        <dbReference type="ChEBI" id="CHEBI:77893"/>
    </ligand>
</feature>
<gene>
    <name evidence="7" type="primary">hutI</name>
    <name evidence="9" type="ORF">AWB76_01998</name>
</gene>
<dbReference type="CDD" id="cd01296">
    <property type="entry name" value="Imidazolone-5PH"/>
    <property type="match status" value="1"/>
</dbReference>
<sequence length="405" mass="43248">MKKLWHHCHAATMTGGKYSVIEDAAILTGGARIEWIGPRAAAPDFGDVEHIDLDGAWVTPGLIDCHTHLVFGGDRSGEFEERLEGVSYAEIAARGGGIASTVRATREASEDALFEAAKARALGLLREGVTMLEVKSGYGLDLANERKMLAVARRLGATLPLNVRATCLAAHALPPEYANRADDYIAYICDEMLPALAAEGLVDAVDAFCEHIAFSPQQVERVFRCARDLGVPVKLHAEQLSSLHGSSLAARYRALSADHLEYMTDDDAAAMAQSGTVAVLLPGAFYMLRETQLPPIDALRRHGVPIALASDLNPGTSPALSLRLMLNMGCTLFRLTPEEALAGVTNHAAQALGLQATHGSLEAGKAADFVAWRIGRPAELSYWLGGVLPGRVVRGGSQVDIERIA</sequence>
<comment type="subcellular location">
    <subcellularLocation>
        <location evidence="7">Cytoplasm</location>
    </subcellularLocation>
</comment>
<keyword evidence="3 7" id="KW-0378">Hydrolase</keyword>
<dbReference type="Proteomes" id="UP000054624">
    <property type="component" value="Unassembled WGS sequence"/>
</dbReference>
<dbReference type="STRING" id="1777137.AWB76_01998"/>
<evidence type="ECO:0000256" key="4">
    <source>
        <dbReference type="ARBA" id="ARBA00022808"/>
    </source>
</evidence>
<dbReference type="GO" id="GO:0008270">
    <property type="term" value="F:zinc ion binding"/>
    <property type="evidence" value="ECO:0007669"/>
    <property type="project" value="UniProtKB-UniRule"/>
</dbReference>
<dbReference type="SUPFAM" id="SSF51338">
    <property type="entry name" value="Composite domain of metallo-dependent hydrolases"/>
    <property type="match status" value="1"/>
</dbReference>
<keyword evidence="4 7" id="KW-0369">Histidine metabolism</keyword>
<dbReference type="PANTHER" id="PTHR42752:SF1">
    <property type="entry name" value="IMIDAZOLONEPROPIONASE-RELATED"/>
    <property type="match status" value="1"/>
</dbReference>
<feature type="binding site" evidence="7">
    <location>
        <position position="239"/>
    </location>
    <ligand>
        <name>4-imidazolone-5-propanoate</name>
        <dbReference type="ChEBI" id="CHEBI:77893"/>
    </ligand>
</feature>
<feature type="binding site" evidence="7">
    <location>
        <position position="138"/>
    </location>
    <ligand>
        <name>4-imidazolone-5-propanoate</name>
        <dbReference type="ChEBI" id="CHEBI:77893"/>
    </ligand>
</feature>
<dbReference type="EMBL" id="FCOI02000005">
    <property type="protein sequence ID" value="SAK54492.1"/>
    <property type="molecule type" value="Genomic_DNA"/>
</dbReference>
<organism evidence="9 10">
    <name type="scientific">Caballeronia temeraria</name>
    <dbReference type="NCBI Taxonomy" id="1777137"/>
    <lineage>
        <taxon>Bacteria</taxon>
        <taxon>Pseudomonadati</taxon>
        <taxon>Pseudomonadota</taxon>
        <taxon>Betaproteobacteria</taxon>
        <taxon>Burkholderiales</taxon>
        <taxon>Burkholderiaceae</taxon>
        <taxon>Caballeronia</taxon>
    </lineage>
</organism>
<feature type="binding site" evidence="7">
    <location>
        <position position="315"/>
    </location>
    <ligand>
        <name>N-formimidoyl-L-glutamate</name>
        <dbReference type="ChEBI" id="CHEBI:58928"/>
    </ligand>
</feature>
<feature type="binding site" evidence="7">
    <location>
        <position position="68"/>
    </location>
    <ligand>
        <name>Fe(3+)</name>
        <dbReference type="ChEBI" id="CHEBI:29034"/>
    </ligand>
</feature>
<dbReference type="Gene3D" id="2.30.40.10">
    <property type="entry name" value="Urease, subunit C, domain 1"/>
    <property type="match status" value="1"/>
</dbReference>
<feature type="binding site" evidence="7">
    <location>
        <position position="68"/>
    </location>
    <ligand>
        <name>Zn(2+)</name>
        <dbReference type="ChEBI" id="CHEBI:29105"/>
    </ligand>
</feature>
<keyword evidence="5 7" id="KW-0862">Zinc</keyword>
<keyword evidence="6 7" id="KW-0408">Iron</keyword>
<feature type="binding site" evidence="7">
    <location>
        <position position="311"/>
    </location>
    <ligand>
        <name>Fe(3+)</name>
        <dbReference type="ChEBI" id="CHEBI:29034"/>
    </ligand>
</feature>
<evidence type="ECO:0000256" key="2">
    <source>
        <dbReference type="ARBA" id="ARBA00022723"/>
    </source>
</evidence>
<dbReference type="SUPFAM" id="SSF51556">
    <property type="entry name" value="Metallo-dependent hydrolases"/>
    <property type="match status" value="1"/>
</dbReference>
<feature type="binding site" evidence="7">
    <location>
        <position position="236"/>
    </location>
    <ligand>
        <name>Zn(2+)</name>
        <dbReference type="ChEBI" id="CHEBI:29105"/>
    </ligand>
</feature>
<keyword evidence="7" id="KW-0963">Cytoplasm</keyword>
<protein>
    <recommendedName>
        <fullName evidence="1 7">Imidazolonepropionase</fullName>
        <ecNumber evidence="1 7">3.5.2.7</ecNumber>
    </recommendedName>
    <alternativeName>
        <fullName evidence="7">Imidazolone-5-propionate hydrolase</fullName>
    </alternativeName>
</protein>
<dbReference type="UniPathway" id="UPA00379">
    <property type="reaction ID" value="UER00551"/>
</dbReference>
<comment type="catalytic activity">
    <reaction evidence="7">
        <text>4-imidazolone-5-propanoate + H2O = N-formimidoyl-L-glutamate</text>
        <dbReference type="Rhea" id="RHEA:23660"/>
        <dbReference type="ChEBI" id="CHEBI:15377"/>
        <dbReference type="ChEBI" id="CHEBI:58928"/>
        <dbReference type="ChEBI" id="CHEBI:77893"/>
        <dbReference type="EC" id="3.5.2.7"/>
    </reaction>
</comment>
<dbReference type="RefSeq" id="WP_061159950.1">
    <property type="nucleotide sequence ID" value="NZ_FCOI02000005.1"/>
</dbReference>
<comment type="similarity">
    <text evidence="7">Belongs to the metallo-dependent hydrolases superfamily. HutI family.</text>
</comment>
<evidence type="ECO:0000313" key="9">
    <source>
        <dbReference type="EMBL" id="SAK54492.1"/>
    </source>
</evidence>
<evidence type="ECO:0000256" key="7">
    <source>
        <dbReference type="HAMAP-Rule" id="MF_00372"/>
    </source>
</evidence>
<dbReference type="FunFam" id="3.20.20.140:FF:000007">
    <property type="entry name" value="Imidazolonepropionase"/>
    <property type="match status" value="1"/>
</dbReference>
<feature type="binding site" evidence="7">
    <location>
        <position position="236"/>
    </location>
    <ligand>
        <name>Fe(3+)</name>
        <dbReference type="ChEBI" id="CHEBI:29034"/>
    </ligand>
</feature>
<feature type="binding site" evidence="7">
    <location>
        <position position="313"/>
    </location>
    <ligand>
        <name>N-formimidoyl-L-glutamate</name>
        <dbReference type="ChEBI" id="CHEBI:58928"/>
    </ligand>
</feature>
<feature type="binding site" evidence="7">
    <location>
        <position position="66"/>
    </location>
    <ligand>
        <name>Fe(3+)</name>
        <dbReference type="ChEBI" id="CHEBI:29034"/>
    </ligand>
</feature>
<feature type="domain" description="Amidohydrolase-related" evidence="8">
    <location>
        <begin position="57"/>
        <end position="372"/>
    </location>
</feature>
<evidence type="ECO:0000256" key="6">
    <source>
        <dbReference type="ARBA" id="ARBA00023004"/>
    </source>
</evidence>
<dbReference type="GO" id="GO:0005737">
    <property type="term" value="C:cytoplasm"/>
    <property type="evidence" value="ECO:0007669"/>
    <property type="project" value="UniProtKB-SubCell"/>
</dbReference>
<evidence type="ECO:0000313" key="10">
    <source>
        <dbReference type="Proteomes" id="UP000054624"/>
    </source>
</evidence>
<evidence type="ECO:0000256" key="1">
    <source>
        <dbReference type="ARBA" id="ARBA00012864"/>
    </source>
</evidence>
<reference evidence="10" key="1">
    <citation type="submission" date="2016-01" db="EMBL/GenBank/DDBJ databases">
        <authorList>
            <person name="Peeters Charlotte."/>
        </authorList>
    </citation>
    <scope>NUCLEOTIDE SEQUENCE [LARGE SCALE GENOMIC DNA]</scope>
</reference>
<dbReference type="EC" id="3.5.2.7" evidence="1 7"/>
<keyword evidence="10" id="KW-1185">Reference proteome</keyword>
<feature type="binding site" evidence="7">
    <location>
        <position position="138"/>
    </location>
    <ligand>
        <name>N-formimidoyl-L-glutamate</name>
        <dbReference type="ChEBI" id="CHEBI:58928"/>
    </ligand>
</feature>
<accession>A0A158A9G8</accession>
<dbReference type="NCBIfam" id="TIGR01224">
    <property type="entry name" value="hutI"/>
    <property type="match status" value="1"/>
</dbReference>
<proteinExistence type="inferred from homology"/>
<dbReference type="OrthoDB" id="9776455at2"/>
<dbReference type="InterPro" id="IPR006680">
    <property type="entry name" value="Amidohydro-rel"/>
</dbReference>
<dbReference type="InterPro" id="IPR011059">
    <property type="entry name" value="Metal-dep_hydrolase_composite"/>
</dbReference>
<dbReference type="GO" id="GO:0050480">
    <property type="term" value="F:imidazolonepropionase activity"/>
    <property type="evidence" value="ECO:0007669"/>
    <property type="project" value="UniProtKB-UniRule"/>
</dbReference>
<name>A0A158A9G8_9BURK</name>
<evidence type="ECO:0000256" key="3">
    <source>
        <dbReference type="ARBA" id="ARBA00022801"/>
    </source>
</evidence>
<dbReference type="InterPro" id="IPR005920">
    <property type="entry name" value="HutI"/>
</dbReference>
<comment type="pathway">
    <text evidence="7">Amino-acid degradation; L-histidine degradation into L-glutamate; N-formimidoyl-L-glutamate from L-histidine: step 3/3.</text>
</comment>
<dbReference type="Gene3D" id="3.20.20.140">
    <property type="entry name" value="Metal-dependent hydrolases"/>
    <property type="match status" value="1"/>
</dbReference>
<feature type="binding site" evidence="7">
    <location>
        <position position="311"/>
    </location>
    <ligand>
        <name>Zn(2+)</name>
        <dbReference type="ChEBI" id="CHEBI:29105"/>
    </ligand>
</feature>